<feature type="compositionally biased region" description="Low complexity" evidence="1">
    <location>
        <begin position="112"/>
        <end position="134"/>
    </location>
</feature>
<dbReference type="PROSITE" id="PS50235">
    <property type="entry name" value="USP_3"/>
    <property type="match status" value="1"/>
</dbReference>
<dbReference type="OrthoDB" id="420187at2759"/>
<feature type="compositionally biased region" description="Basic and acidic residues" evidence="1">
    <location>
        <begin position="1"/>
        <end position="12"/>
    </location>
</feature>
<dbReference type="InterPro" id="IPR001394">
    <property type="entry name" value="Peptidase_C19_UCH"/>
</dbReference>
<comment type="caution">
    <text evidence="3">The sequence shown here is derived from an EMBL/GenBank/DDBJ whole genome shotgun (WGS) entry which is preliminary data.</text>
</comment>
<gene>
    <name evidence="3" type="ORF">B0T10DRAFT_317763</name>
</gene>
<feature type="region of interest" description="Disordered" evidence="1">
    <location>
        <begin position="1"/>
        <end position="174"/>
    </location>
</feature>
<evidence type="ECO:0000256" key="1">
    <source>
        <dbReference type="SAM" id="MobiDB-lite"/>
    </source>
</evidence>
<dbReference type="Pfam" id="PF00443">
    <property type="entry name" value="UCH"/>
    <property type="match status" value="1"/>
</dbReference>
<feature type="domain" description="USP" evidence="2">
    <location>
        <begin position="1603"/>
        <end position="1928"/>
    </location>
</feature>
<reference evidence="3 4" key="1">
    <citation type="journal article" date="2021" name="Nat. Commun.">
        <title>Genetic determinants of endophytism in the Arabidopsis root mycobiome.</title>
        <authorList>
            <person name="Mesny F."/>
            <person name="Miyauchi S."/>
            <person name="Thiergart T."/>
            <person name="Pickel B."/>
            <person name="Atanasova L."/>
            <person name="Karlsson M."/>
            <person name="Huettel B."/>
            <person name="Barry K.W."/>
            <person name="Haridas S."/>
            <person name="Chen C."/>
            <person name="Bauer D."/>
            <person name="Andreopoulos W."/>
            <person name="Pangilinan J."/>
            <person name="LaButti K."/>
            <person name="Riley R."/>
            <person name="Lipzen A."/>
            <person name="Clum A."/>
            <person name="Drula E."/>
            <person name="Henrissat B."/>
            <person name="Kohler A."/>
            <person name="Grigoriev I.V."/>
            <person name="Martin F.M."/>
            <person name="Hacquard S."/>
        </authorList>
    </citation>
    <scope>NUCLEOTIDE SEQUENCE [LARGE SCALE GENOMIC DNA]</scope>
    <source>
        <strain evidence="3 4">MPI-CAGE-CH-0241</strain>
    </source>
</reference>
<keyword evidence="4" id="KW-1185">Reference proteome</keyword>
<dbReference type="PANTHER" id="PTHR24006:SF827">
    <property type="entry name" value="UBIQUITIN CARBOXYL-TERMINAL HYDROLASE 34"/>
    <property type="match status" value="1"/>
</dbReference>
<dbReference type="Pfam" id="PF12030">
    <property type="entry name" value="DUF3517"/>
    <property type="match status" value="1"/>
</dbReference>
<dbReference type="CDD" id="cd02659">
    <property type="entry name" value="peptidase_C19C"/>
    <property type="match status" value="1"/>
</dbReference>
<accession>A0A9P9AQX9</accession>
<evidence type="ECO:0000313" key="4">
    <source>
        <dbReference type="Proteomes" id="UP000777438"/>
    </source>
</evidence>
<dbReference type="InterPro" id="IPR050164">
    <property type="entry name" value="Peptidase_C19"/>
</dbReference>
<dbReference type="InterPro" id="IPR028889">
    <property type="entry name" value="USP"/>
</dbReference>
<dbReference type="SUPFAM" id="SSF54001">
    <property type="entry name" value="Cysteine proteinases"/>
    <property type="match status" value="1"/>
</dbReference>
<dbReference type="Gene3D" id="3.90.70.10">
    <property type="entry name" value="Cysteine proteinases"/>
    <property type="match status" value="1"/>
</dbReference>
<dbReference type="PANTHER" id="PTHR24006">
    <property type="entry name" value="UBIQUITIN CARBOXYL-TERMINAL HYDROLASE"/>
    <property type="match status" value="1"/>
</dbReference>
<organism evidence="3 4">
    <name type="scientific">Thelonectria olida</name>
    <dbReference type="NCBI Taxonomy" id="1576542"/>
    <lineage>
        <taxon>Eukaryota</taxon>
        <taxon>Fungi</taxon>
        <taxon>Dikarya</taxon>
        <taxon>Ascomycota</taxon>
        <taxon>Pezizomycotina</taxon>
        <taxon>Sordariomycetes</taxon>
        <taxon>Hypocreomycetidae</taxon>
        <taxon>Hypocreales</taxon>
        <taxon>Nectriaceae</taxon>
        <taxon>Thelonectria</taxon>
    </lineage>
</organism>
<dbReference type="GO" id="GO:0004843">
    <property type="term" value="F:cysteine-type deubiquitinase activity"/>
    <property type="evidence" value="ECO:0007669"/>
    <property type="project" value="InterPro"/>
</dbReference>
<feature type="compositionally biased region" description="Polar residues" evidence="1">
    <location>
        <begin position="13"/>
        <end position="24"/>
    </location>
</feature>
<protein>
    <recommendedName>
        <fullName evidence="2">USP domain-containing protein</fullName>
    </recommendedName>
</protein>
<dbReference type="GO" id="GO:0016579">
    <property type="term" value="P:protein deubiquitination"/>
    <property type="evidence" value="ECO:0007669"/>
    <property type="project" value="InterPro"/>
</dbReference>
<proteinExistence type="predicted"/>
<dbReference type="InterPro" id="IPR021905">
    <property type="entry name" value="DUF3517"/>
</dbReference>
<dbReference type="InterPro" id="IPR038765">
    <property type="entry name" value="Papain-like_cys_pep_sf"/>
</dbReference>
<name>A0A9P9AQX9_9HYPO</name>
<dbReference type="PROSITE" id="PS00973">
    <property type="entry name" value="USP_2"/>
    <property type="match status" value="1"/>
</dbReference>
<dbReference type="InterPro" id="IPR018200">
    <property type="entry name" value="USP_CS"/>
</dbReference>
<evidence type="ECO:0000313" key="3">
    <source>
        <dbReference type="EMBL" id="KAH6890396.1"/>
    </source>
</evidence>
<dbReference type="GO" id="GO:0005829">
    <property type="term" value="C:cytosol"/>
    <property type="evidence" value="ECO:0007669"/>
    <property type="project" value="TreeGrafter"/>
</dbReference>
<evidence type="ECO:0000259" key="2">
    <source>
        <dbReference type="PROSITE" id="PS50235"/>
    </source>
</evidence>
<dbReference type="FunFam" id="3.90.70.10:FF:000136">
    <property type="entry name" value="Ubiquitin C-terminal hydrolase, putative"/>
    <property type="match status" value="1"/>
</dbReference>
<sequence>MDLDSRRPELSDRATSAEPSSTRPNPFDDGDISSRKRRRTSLSGSPTTSLDAMDPIHESSSSTTLEGEPADCPTTHQDNHEYVTPQTPEHLPTIGNPPAEPPSSMVTINLRNAPNDDSPTSSPDSPSPSTNNAAVADDVKASVEDTELDTVPDPAQTLDTPQSSSSSSGSPPIEIVTVQSDDDMISDQQSAGVSIVGEDREFVDPIRNFPFADGDENTVETIHRLVQYFATQAAIEDHVLDNIQQWLEGYIEYIQHIDTQFAMDSCRLNGHFWQAFQEIITTIDRRKPPLLTTSRRITVIELYAGFAKLTSWLVLLDHHTVQEALSVQPDAARRCPELLSPWYLGPLHSLIHPRLTSELAQEVDREVAAILLGSFQNSQASSIRPIQRLATGIIDLIPTFPKLIDALAPICQFAADIMGEPFTPPGVSAATQRLEIGHQLHNLVTDTLTNMIEKHVTQLGSDSLTCAIQASSDMLRLSLRGDHEAATDALLLHRRSFPDLPTKYTAEAMVCEERFSILAKLIQSSQMQLRVMGVTTMCSDLVSCWKQYGDGDEEKTAHLKHLAEYLLRTGLIEYILGPNCHPEITVEGANIIGFLVVTKMYRQEHTDLLWQGITSSQDPRVVDALARMTTTILNLFDYNGLMGHCEKLQVLPIEEFTPAIRTLWETIMVQLVVRYPHDRDDRDLTFHPFNLCLRLLRDASICGAGSQVAHPDMQVAAMQKFKDLLDHGPNAEGRQQLYESCIDDISKKSNTTLGSLWCLAMAIRPSISREIHMLTEKHDLTRLIVDELEHAIGAGQSAGVPVVLAGDSNQPRREFIHQILQLESHTLNGELGAKLWGMLVGPQSACLRDREAAWTIISNVKPNAFLQTCLSEYLPALPPACFSAGTLGFVRSGVLPRVNELGDLILDDPESVAKSGIEELWRVVLEANDTSLAEFAISTLAIDIYINSGLVSTYPLSRTRLIHLALVNRCLEQLKGAARKIKASSDGTTSGDDEPMVIVATDEQVQEQERIFTRTLKLLRLFLEAHQSKPAFATPDLRPLIDQAPDAVEVEGASAELKYQSFDGNNQTEVKPLSIGKLNTGVTLLASLRQETGFDNYSIYYRGRPFLPNERNICKSLEDLHVHDGLILVKREKNVPFRSTRVKPGASSVEVEISAHFDELWEYLSMEEKLAEEIYHFLVKLPTAGHILESINADGASYRDVFPPGQPYKSIYAVHAILEYTEAAFQGRIAVDDNNSDDDRSPAQRISHSQAMKTSISLIVQALSDEEVLDRASRGLRLTLTKEWVQTLVRLINRLDPPRESLRADGVKIPDPDCLVELLSRAAAHPGNAPIPLISATLHAMIRLSYLDVVFCEKLIENAQLPQTLRSLLLTDIRPSVRDSAARMIEEGYNSGLIFMANSSTKSPGTSLAQHIWSIVMALVPLAAASPYQCDQVFGLSHSLLIKMNARSQELPNTLQLASKLSHLLVDHVSTEVVGKMGVHDSFARGVTSLLHLCMQLDVSIASSPELPVNFAQDLLWKHLYPRKRSETEQPVPRVILSSETRAKMIEVIFAMVRNDKHQVTGLITSLDSLTPFFSEDGDDPYLYELPNQFDRTRALRSSCGYVGLQNLSNTCYLNSLFTQLFMNTGFRSFIMNSRVREHVGSQQLLFYTQKLFGYMQESYRRFIDPSNVVNSIKTYDDTLIDIHNQMDVDEFYNLLFDRWEGQLVNSVERKKLRSFYGGQLVQQVKSKECEHISERLEPFSAIQCDIKGKSTLQESLQAYVDGEIMEGDNKYKCSTCDKHVDAVKRACLKDIPDNMIFHLKRFDFNLRTLQRSKINDYFQFPSRVNLRPYTIEHLSQPDEDGEEDMFELVGILVHAGTAESGHYYSYIRERPSFGDRQNWVEFNDDLVTPWDPAQMENSTFGGPERVYDNTIQYDKTYSAYMLFYQRASSLRAEQEAMKQLNTPVPLRVDIPGSLREHILDENTVILRRHCLFDPSHTKLVHMLFNRTSELFQRVSSDDNTGLTTDEKDHQVKDLAMKMVVSNFDQIVTRVRDIPDFPAFTKLIHDAIARCSWCAVAFFEYFDKRRESLRALLLRNPDNQVRTFMSKIFIWSLERISVALPDLYNPKSPGRSSSEMDEDVDEVSPGQPNRLPFIEATVHIFNHLWRFFHIHIKAWDEFFAAILGFVRLGSREAAHILAGDYLAKILKIIAADPLMKLPPNYARMLQTIMRRASNRGPPSYMALIPLINYLLHQLEPQLGPDVIVEEPTERLENMEAPFNWTSEEVELVHSGFDSGSSSLFTEKLLSIDQAPDSTDRIIEFLVRLSPEADMRVLATLKRCIRGDSSTQMMDPFLRAARVYLENTEQFDCATKIVQHIFVQAKSLQNTEGPFFVQFFNTALHLQRPEAGFNSAVRTYALKLVPRWTPLLLAARDATTRVVTKDFLDRELFQEPQDDDDDETFTEEDDDEVKVDMAHIKKSVGTSCLLYLQENHLRRRVQLKRGVADLFMYVVGQCVTAINTDTETQDNLDCEFLMLQQDVMEPLRRITVDDVEDDGSGMFQSLSDSDTMTADMT</sequence>
<feature type="compositionally biased region" description="Polar residues" evidence="1">
    <location>
        <begin position="41"/>
        <end position="50"/>
    </location>
</feature>
<dbReference type="EMBL" id="JAGPYM010000009">
    <property type="protein sequence ID" value="KAH6890396.1"/>
    <property type="molecule type" value="Genomic_DNA"/>
</dbReference>
<dbReference type="Proteomes" id="UP000777438">
    <property type="component" value="Unassembled WGS sequence"/>
</dbReference>
<dbReference type="GO" id="GO:0005634">
    <property type="term" value="C:nucleus"/>
    <property type="evidence" value="ECO:0007669"/>
    <property type="project" value="TreeGrafter"/>
</dbReference>